<dbReference type="Proteomes" id="UP001278500">
    <property type="component" value="Unassembled WGS sequence"/>
</dbReference>
<dbReference type="RefSeq" id="XP_062679247.1">
    <property type="nucleotide sequence ID" value="XM_062822533.1"/>
</dbReference>
<reference evidence="2" key="1">
    <citation type="journal article" date="2023" name="Mol. Phylogenet. Evol.">
        <title>Genome-scale phylogeny and comparative genomics of the fungal order Sordariales.</title>
        <authorList>
            <person name="Hensen N."/>
            <person name="Bonometti L."/>
            <person name="Westerberg I."/>
            <person name="Brannstrom I.O."/>
            <person name="Guillou S."/>
            <person name="Cros-Aarteil S."/>
            <person name="Calhoun S."/>
            <person name="Haridas S."/>
            <person name="Kuo A."/>
            <person name="Mondo S."/>
            <person name="Pangilinan J."/>
            <person name="Riley R."/>
            <person name="LaButti K."/>
            <person name="Andreopoulos B."/>
            <person name="Lipzen A."/>
            <person name="Chen C."/>
            <person name="Yan M."/>
            <person name="Daum C."/>
            <person name="Ng V."/>
            <person name="Clum A."/>
            <person name="Steindorff A."/>
            <person name="Ohm R.A."/>
            <person name="Martin F."/>
            <person name="Silar P."/>
            <person name="Natvig D.O."/>
            <person name="Lalanne C."/>
            <person name="Gautier V."/>
            <person name="Ament-Velasquez S.L."/>
            <person name="Kruys A."/>
            <person name="Hutchinson M.I."/>
            <person name="Powell A.J."/>
            <person name="Barry K."/>
            <person name="Miller A.N."/>
            <person name="Grigoriev I.V."/>
            <person name="Debuchy R."/>
            <person name="Gladieux P."/>
            <person name="Hiltunen Thoren M."/>
            <person name="Johannesson H."/>
        </authorList>
    </citation>
    <scope>NUCLEOTIDE SEQUENCE</scope>
    <source>
        <strain evidence="2">CBS 560.94</strain>
    </source>
</reference>
<evidence type="ECO:0000256" key="1">
    <source>
        <dbReference type="SAM" id="MobiDB-lite"/>
    </source>
</evidence>
<comment type="caution">
    <text evidence="2">The sequence shown here is derived from an EMBL/GenBank/DDBJ whole genome shotgun (WGS) entry which is preliminary data.</text>
</comment>
<reference evidence="2" key="2">
    <citation type="submission" date="2023-06" db="EMBL/GenBank/DDBJ databases">
        <authorList>
            <consortium name="Lawrence Berkeley National Laboratory"/>
            <person name="Haridas S."/>
            <person name="Hensen N."/>
            <person name="Bonometti L."/>
            <person name="Westerberg I."/>
            <person name="Brannstrom I.O."/>
            <person name="Guillou S."/>
            <person name="Cros-Aarteil S."/>
            <person name="Calhoun S."/>
            <person name="Kuo A."/>
            <person name="Mondo S."/>
            <person name="Pangilinan J."/>
            <person name="Riley R."/>
            <person name="Labutti K."/>
            <person name="Andreopoulos B."/>
            <person name="Lipzen A."/>
            <person name="Chen C."/>
            <person name="Yanf M."/>
            <person name="Daum C."/>
            <person name="Ng V."/>
            <person name="Clum A."/>
            <person name="Steindorff A."/>
            <person name="Ohm R."/>
            <person name="Martin F."/>
            <person name="Silar P."/>
            <person name="Natvig D."/>
            <person name="Lalanne C."/>
            <person name="Gautier V."/>
            <person name="Ament-Velasquez S.L."/>
            <person name="Kruys A."/>
            <person name="Hutchinson M.I."/>
            <person name="Powell A.J."/>
            <person name="Barry K."/>
            <person name="Miller A.N."/>
            <person name="Grigoriev I.V."/>
            <person name="Debuchy R."/>
            <person name="Gladieux P."/>
            <person name="Thoren M.H."/>
            <person name="Johannesson H."/>
        </authorList>
    </citation>
    <scope>NUCLEOTIDE SEQUENCE</scope>
    <source>
        <strain evidence="2">CBS 560.94</strain>
    </source>
</reference>
<feature type="compositionally biased region" description="Basic residues" evidence="1">
    <location>
        <begin position="22"/>
        <end position="37"/>
    </location>
</feature>
<proteinExistence type="predicted"/>
<gene>
    <name evidence="2" type="ORF">B0H65DRAFT_254535</name>
</gene>
<dbReference type="EMBL" id="JAUEPP010000006">
    <property type="protein sequence ID" value="KAK3340305.1"/>
    <property type="molecule type" value="Genomic_DNA"/>
</dbReference>
<name>A0AAE0MP64_9PEZI</name>
<evidence type="ECO:0000313" key="3">
    <source>
        <dbReference type="Proteomes" id="UP001278500"/>
    </source>
</evidence>
<keyword evidence="3" id="KW-1185">Reference proteome</keyword>
<dbReference type="AlphaFoldDB" id="A0AAE0MP64"/>
<dbReference type="GeneID" id="87859687"/>
<evidence type="ECO:0000313" key="2">
    <source>
        <dbReference type="EMBL" id="KAK3340305.1"/>
    </source>
</evidence>
<organism evidence="2 3">
    <name type="scientific">Neurospora tetraspora</name>
    <dbReference type="NCBI Taxonomy" id="94610"/>
    <lineage>
        <taxon>Eukaryota</taxon>
        <taxon>Fungi</taxon>
        <taxon>Dikarya</taxon>
        <taxon>Ascomycota</taxon>
        <taxon>Pezizomycotina</taxon>
        <taxon>Sordariomycetes</taxon>
        <taxon>Sordariomycetidae</taxon>
        <taxon>Sordariales</taxon>
        <taxon>Sordariaceae</taxon>
        <taxon>Neurospora</taxon>
    </lineage>
</organism>
<protein>
    <submittedName>
        <fullName evidence="2">Uncharacterized protein</fullName>
    </submittedName>
</protein>
<feature type="region of interest" description="Disordered" evidence="1">
    <location>
        <begin position="22"/>
        <end position="41"/>
    </location>
</feature>
<accession>A0AAE0MP64</accession>
<sequence length="103" mass="11869">MRPSVDSRLSIWQRMVHQRSRWKRRVGRKGTKSGQRKQKPDDLFVNVGPICSFWQRSAGRKMRSGGAETVLCMLASGEPNGLSHPEGITYEHVDNMFRTWLPN</sequence>